<evidence type="ECO:0000313" key="1">
    <source>
        <dbReference type="EMBL" id="SMB88048.1"/>
    </source>
</evidence>
<gene>
    <name evidence="1" type="ORF">SAMN05660772_02809</name>
</gene>
<sequence length="30" mass="3856">MRFTEFMWLDHKKEMKILELAEEWVKQEDD</sequence>
<dbReference type="EMBL" id="FWWV01000045">
    <property type="protein sequence ID" value="SMB88048.1"/>
    <property type="molecule type" value="Genomic_DNA"/>
</dbReference>
<dbReference type="AlphaFoldDB" id="A0A1W1V402"/>
<evidence type="ECO:0000313" key="2">
    <source>
        <dbReference type="Proteomes" id="UP000192408"/>
    </source>
</evidence>
<name>A0A1W1V402_9PAST</name>
<dbReference type="Proteomes" id="UP000192408">
    <property type="component" value="Unassembled WGS sequence"/>
</dbReference>
<organism evidence="1 2">
    <name type="scientific">Pasteurella testudinis DSM 23072</name>
    <dbReference type="NCBI Taxonomy" id="1122938"/>
    <lineage>
        <taxon>Bacteria</taxon>
        <taxon>Pseudomonadati</taxon>
        <taxon>Pseudomonadota</taxon>
        <taxon>Gammaproteobacteria</taxon>
        <taxon>Pasteurellales</taxon>
        <taxon>Pasteurellaceae</taxon>
        <taxon>Pasteurella</taxon>
    </lineage>
</organism>
<protein>
    <submittedName>
        <fullName evidence="1">Uncharacterized protein</fullName>
    </submittedName>
</protein>
<accession>A0A1W1V402</accession>
<reference evidence="2" key="1">
    <citation type="submission" date="2017-04" db="EMBL/GenBank/DDBJ databases">
        <authorList>
            <person name="Varghese N."/>
            <person name="Submissions S."/>
        </authorList>
    </citation>
    <scope>NUCLEOTIDE SEQUENCE [LARGE SCALE GENOMIC DNA]</scope>
    <source>
        <strain evidence="2">DSM 23072</strain>
    </source>
</reference>
<keyword evidence="2" id="KW-1185">Reference proteome</keyword>
<dbReference type="STRING" id="1122938.SAMN05660772_02809"/>
<proteinExistence type="predicted"/>